<dbReference type="SUPFAM" id="SSF100950">
    <property type="entry name" value="NagB/RpiA/CoA transferase-like"/>
    <property type="match status" value="1"/>
</dbReference>
<evidence type="ECO:0000256" key="3">
    <source>
        <dbReference type="ARBA" id="ARBA00023163"/>
    </source>
</evidence>
<dbReference type="PANTHER" id="PTHR30363">
    <property type="entry name" value="HTH-TYPE TRANSCRIPTIONAL REGULATOR SRLR-RELATED"/>
    <property type="match status" value="1"/>
</dbReference>
<dbReference type="PANTHER" id="PTHR30363:SF44">
    <property type="entry name" value="AGA OPERON TRANSCRIPTIONAL REPRESSOR-RELATED"/>
    <property type="match status" value="1"/>
</dbReference>
<dbReference type="InterPro" id="IPR014036">
    <property type="entry name" value="DeoR-like_C"/>
</dbReference>
<dbReference type="PROSITE" id="PS00894">
    <property type="entry name" value="HTH_DEOR_1"/>
    <property type="match status" value="1"/>
</dbReference>
<dbReference type="PROSITE" id="PS51000">
    <property type="entry name" value="HTH_DEOR_2"/>
    <property type="match status" value="1"/>
</dbReference>
<dbReference type="Gene3D" id="3.40.50.1360">
    <property type="match status" value="1"/>
</dbReference>
<dbReference type="InterPro" id="IPR036390">
    <property type="entry name" value="WH_DNA-bd_sf"/>
</dbReference>
<dbReference type="Gene3D" id="1.10.10.10">
    <property type="entry name" value="Winged helix-like DNA-binding domain superfamily/Winged helix DNA-binding domain"/>
    <property type="match status" value="1"/>
</dbReference>
<dbReference type="EMBL" id="JBHSCQ010000022">
    <property type="protein sequence ID" value="MFC4266891.1"/>
    <property type="molecule type" value="Genomic_DNA"/>
</dbReference>
<evidence type="ECO:0000259" key="4">
    <source>
        <dbReference type="PROSITE" id="PS51000"/>
    </source>
</evidence>
<dbReference type="InterPro" id="IPR036388">
    <property type="entry name" value="WH-like_DNA-bd_sf"/>
</dbReference>
<evidence type="ECO:0000313" key="5">
    <source>
        <dbReference type="EMBL" id="MFC4266891.1"/>
    </source>
</evidence>
<keyword evidence="3" id="KW-0804">Transcription</keyword>
<dbReference type="SUPFAM" id="SSF46785">
    <property type="entry name" value="Winged helix' DNA-binding domain"/>
    <property type="match status" value="1"/>
</dbReference>
<proteinExistence type="predicted"/>
<feature type="domain" description="HTH deoR-type" evidence="4">
    <location>
        <begin position="3"/>
        <end position="58"/>
    </location>
</feature>
<dbReference type="Pfam" id="PF08220">
    <property type="entry name" value="HTH_DeoR"/>
    <property type="match status" value="1"/>
</dbReference>
<reference evidence="6" key="1">
    <citation type="journal article" date="2019" name="Int. J. Syst. Evol. Microbiol.">
        <title>The Global Catalogue of Microorganisms (GCM) 10K type strain sequencing project: providing services to taxonomists for standard genome sequencing and annotation.</title>
        <authorList>
            <consortium name="The Broad Institute Genomics Platform"/>
            <consortium name="The Broad Institute Genome Sequencing Center for Infectious Disease"/>
            <person name="Wu L."/>
            <person name="Ma J."/>
        </authorList>
    </citation>
    <scope>NUCLEOTIDE SEQUENCE [LARGE SCALE GENOMIC DNA]</scope>
    <source>
        <strain evidence="6">CGMCC 1.10698</strain>
    </source>
</reference>
<organism evidence="5 6">
    <name type="scientific">Arthrobacter cryoconiti</name>
    <dbReference type="NCBI Taxonomy" id="748907"/>
    <lineage>
        <taxon>Bacteria</taxon>
        <taxon>Bacillati</taxon>
        <taxon>Actinomycetota</taxon>
        <taxon>Actinomycetes</taxon>
        <taxon>Micrococcales</taxon>
        <taxon>Micrococcaceae</taxon>
        <taxon>Arthrobacter</taxon>
    </lineage>
</organism>
<dbReference type="SMART" id="SM00420">
    <property type="entry name" value="HTH_DEOR"/>
    <property type="match status" value="1"/>
</dbReference>
<dbReference type="Pfam" id="PF00455">
    <property type="entry name" value="DeoRC"/>
    <property type="match status" value="1"/>
</dbReference>
<dbReference type="Proteomes" id="UP001595773">
    <property type="component" value="Unassembled WGS sequence"/>
</dbReference>
<dbReference type="PRINTS" id="PR00037">
    <property type="entry name" value="HTHLACR"/>
</dbReference>
<dbReference type="InterPro" id="IPR037171">
    <property type="entry name" value="NagB/RpiA_transferase-like"/>
</dbReference>
<evidence type="ECO:0000256" key="1">
    <source>
        <dbReference type="ARBA" id="ARBA00023015"/>
    </source>
</evidence>
<keyword evidence="6" id="KW-1185">Reference proteome</keyword>
<dbReference type="RefSeq" id="WP_345385032.1">
    <property type="nucleotide sequence ID" value="NZ_BAABLL010000010.1"/>
</dbReference>
<dbReference type="GO" id="GO:0003677">
    <property type="term" value="F:DNA binding"/>
    <property type="evidence" value="ECO:0007669"/>
    <property type="project" value="UniProtKB-KW"/>
</dbReference>
<gene>
    <name evidence="5" type="ORF">ACFOW9_14875</name>
</gene>
<keyword evidence="2 5" id="KW-0238">DNA-binding</keyword>
<dbReference type="InterPro" id="IPR018356">
    <property type="entry name" value="Tscrpt_reg_HTH_DeoR_CS"/>
</dbReference>
<sequence length="275" mass="29333">MLAPERQARILKQLQLHEAVRVVDVAAVLNVSEMTIRRDIESLDHSGLVRKIHGGAMRLARLSALEPGFLLNVDKELDAKISIAIQGVALVQPGMTLALTGGTTTYQFAVHLAAELERIQNLTVVTNSLKVADLLYQRHGSSYCKVIVTGGERTPSEALVGPVARLAINSLNTDMCFMGVHGLDTKRGLSSPNLLEAETNAAFIESTSRLVVLADSSKFGVRSLATIAPLSAVDTILSDGGLEPAVRDAFAALVPTFTMAPAIPESPTKQSRKSS</sequence>
<evidence type="ECO:0000313" key="6">
    <source>
        <dbReference type="Proteomes" id="UP001595773"/>
    </source>
</evidence>
<protein>
    <submittedName>
        <fullName evidence="5">DeoR/GlpR family DNA-binding transcription regulator</fullName>
    </submittedName>
</protein>
<name>A0ABV8R3Y7_9MICC</name>
<dbReference type="SMART" id="SM01134">
    <property type="entry name" value="DeoRC"/>
    <property type="match status" value="1"/>
</dbReference>
<dbReference type="InterPro" id="IPR050313">
    <property type="entry name" value="Carb_Metab_HTH_regulators"/>
</dbReference>
<evidence type="ECO:0000256" key="2">
    <source>
        <dbReference type="ARBA" id="ARBA00023125"/>
    </source>
</evidence>
<accession>A0ABV8R3Y7</accession>
<dbReference type="InterPro" id="IPR001034">
    <property type="entry name" value="DeoR_HTH"/>
</dbReference>
<keyword evidence="1" id="KW-0805">Transcription regulation</keyword>
<comment type="caution">
    <text evidence="5">The sequence shown here is derived from an EMBL/GenBank/DDBJ whole genome shotgun (WGS) entry which is preliminary data.</text>
</comment>